<evidence type="ECO:0000313" key="3">
    <source>
        <dbReference type="Proteomes" id="UP000199427"/>
    </source>
</evidence>
<evidence type="ECO:0000313" key="2">
    <source>
        <dbReference type="EMBL" id="SEQ16654.1"/>
    </source>
</evidence>
<dbReference type="GO" id="GO:0003676">
    <property type="term" value="F:nucleic acid binding"/>
    <property type="evidence" value="ECO:0007669"/>
    <property type="project" value="InterPro"/>
</dbReference>
<dbReference type="Pfam" id="PF13333">
    <property type="entry name" value="rve_2"/>
    <property type="match status" value="1"/>
</dbReference>
<dbReference type="GO" id="GO:0015074">
    <property type="term" value="P:DNA integration"/>
    <property type="evidence" value="ECO:0007669"/>
    <property type="project" value="InterPro"/>
</dbReference>
<keyword evidence="3" id="KW-1185">Reference proteome</keyword>
<dbReference type="Gene3D" id="3.30.420.10">
    <property type="entry name" value="Ribonuclease H-like superfamily/Ribonuclease H"/>
    <property type="match status" value="1"/>
</dbReference>
<dbReference type="SUPFAM" id="SSF53098">
    <property type="entry name" value="Ribonuclease H-like"/>
    <property type="match status" value="1"/>
</dbReference>
<reference evidence="2 3" key="1">
    <citation type="submission" date="2016-10" db="EMBL/GenBank/DDBJ databases">
        <authorList>
            <person name="de Groot N.N."/>
        </authorList>
    </citation>
    <scope>NUCLEOTIDE SEQUENCE [LARGE SCALE GENOMIC DNA]</scope>
    <source>
        <strain evidence="2 3">DSM 21633</strain>
    </source>
</reference>
<dbReference type="PROSITE" id="PS50994">
    <property type="entry name" value="INTEGRASE"/>
    <property type="match status" value="1"/>
</dbReference>
<sequence length="120" mass="14318">KMDLVYNTLKNLFENGFEVPLESYFHSDQGFHYTHPEFQKEINEQGFTQSMSRKGNCWDNAPMESFFGHLKDEVDIKSCHTIEELNSLINEYVLNYNISRYQWTLKKMTPNQYRDHLLAV</sequence>
<dbReference type="OrthoDB" id="9781005at2"/>
<dbReference type="AlphaFoldDB" id="A0A1H9DT56"/>
<dbReference type="InterPro" id="IPR012337">
    <property type="entry name" value="RNaseH-like_sf"/>
</dbReference>
<accession>A0A1H9DT56</accession>
<dbReference type="InterPro" id="IPR050900">
    <property type="entry name" value="Transposase_IS3/IS150/IS904"/>
</dbReference>
<dbReference type="InterPro" id="IPR001584">
    <property type="entry name" value="Integrase_cat-core"/>
</dbReference>
<dbReference type="RefSeq" id="WP_143063787.1">
    <property type="nucleotide sequence ID" value="NZ_FOES01000007.1"/>
</dbReference>
<dbReference type="InterPro" id="IPR036397">
    <property type="entry name" value="RNaseH_sf"/>
</dbReference>
<feature type="non-terminal residue" evidence="2">
    <location>
        <position position="1"/>
    </location>
</feature>
<proteinExistence type="predicted"/>
<dbReference type="Proteomes" id="UP000199427">
    <property type="component" value="Unassembled WGS sequence"/>
</dbReference>
<gene>
    <name evidence="2" type="ORF">SAMN05216362_107107</name>
</gene>
<organism evidence="2 3">
    <name type="scientific">Piscibacillus halophilus</name>
    <dbReference type="NCBI Taxonomy" id="571933"/>
    <lineage>
        <taxon>Bacteria</taxon>
        <taxon>Bacillati</taxon>
        <taxon>Bacillota</taxon>
        <taxon>Bacilli</taxon>
        <taxon>Bacillales</taxon>
        <taxon>Bacillaceae</taxon>
        <taxon>Piscibacillus</taxon>
    </lineage>
</organism>
<dbReference type="EMBL" id="FOES01000007">
    <property type="protein sequence ID" value="SEQ16654.1"/>
    <property type="molecule type" value="Genomic_DNA"/>
</dbReference>
<dbReference type="PANTHER" id="PTHR46889:SF4">
    <property type="entry name" value="TRANSPOSASE INSO FOR INSERTION SEQUENCE ELEMENT IS911B-RELATED"/>
    <property type="match status" value="1"/>
</dbReference>
<name>A0A1H9DT56_9BACI</name>
<protein>
    <submittedName>
        <fullName evidence="2">Integrase core domain-containing protein</fullName>
    </submittedName>
</protein>
<feature type="domain" description="Integrase catalytic" evidence="1">
    <location>
        <begin position="1"/>
        <end position="118"/>
    </location>
</feature>
<dbReference type="PANTHER" id="PTHR46889">
    <property type="entry name" value="TRANSPOSASE INSF FOR INSERTION SEQUENCE IS3B-RELATED"/>
    <property type="match status" value="1"/>
</dbReference>
<evidence type="ECO:0000259" key="1">
    <source>
        <dbReference type="PROSITE" id="PS50994"/>
    </source>
</evidence>